<dbReference type="eggNOG" id="COG0500">
    <property type="taxonomic scope" value="Bacteria"/>
</dbReference>
<keyword evidence="1" id="KW-0472">Membrane</keyword>
<feature type="transmembrane region" description="Helical" evidence="1">
    <location>
        <begin position="198"/>
        <end position="218"/>
    </location>
</feature>
<gene>
    <name evidence="3" type="ordered locus">FN3523_1283</name>
</gene>
<reference evidence="4" key="1">
    <citation type="journal article" date="2011" name="Appl. Environ. Microbiol.">
        <title>Common ancestry and novel genetic traits of Francisella novicida-like isolates from North America and Australia as revealed by comparative genomic analyses.</title>
        <authorList>
            <person name="Siddaramappa S."/>
            <person name="Challacombe J.F."/>
            <person name="Petersen J.M."/>
            <person name="Pillai S."/>
            <person name="Hogg G."/>
            <person name="Kuske C.R."/>
        </authorList>
    </citation>
    <scope>NUCLEOTIDE SEQUENCE [LARGE SCALE GENOMIC DNA]</scope>
    <source>
        <strain evidence="4">3523</strain>
    </source>
</reference>
<evidence type="ECO:0000256" key="1">
    <source>
        <dbReference type="SAM" id="Phobius"/>
    </source>
</evidence>
<name>F4BGJ2_9GAMM</name>
<protein>
    <submittedName>
        <fullName evidence="3">Conserved domain protein</fullName>
    </submittedName>
</protein>
<feature type="domain" description="Methyltransferase type 11" evidence="2">
    <location>
        <begin position="49"/>
        <end position="133"/>
    </location>
</feature>
<dbReference type="KEGG" id="fcn:FN3523_1283"/>
<proteinExistence type="predicted"/>
<dbReference type="EMBL" id="CP002558">
    <property type="protein sequence ID" value="AEE26586.1"/>
    <property type="molecule type" value="Genomic_DNA"/>
</dbReference>
<dbReference type="HOGENOM" id="CLU_080435_0_0_6"/>
<sequence>MIKKLKKIYFIEQFNPRLLGVFVNPFYFSRKALYKYISEFAKKLNGKVLDIGCGSKPYEELCNATEYVGIEIKDEGNRNHAFADVLYDGNILPFKDKDFDGLLSSQVFEHVFNPKQFLKEANRVTKLGGMFLITVPFIWDEHEQPYDFARYTSFGMKHILNENGFEIVEYKKSCNGIELIFQLINAYTYKVIFRGNKYINLLLTLFFIAPINLLGLIFSKILPKNNDLYLDSIILAKKIKDIN</sequence>
<keyword evidence="1" id="KW-0812">Transmembrane</keyword>
<dbReference type="Pfam" id="PF08241">
    <property type="entry name" value="Methyltransf_11"/>
    <property type="match status" value="1"/>
</dbReference>
<dbReference type="RefSeq" id="WP_014548575.1">
    <property type="nucleotide sequence ID" value="NC_017449.1"/>
</dbReference>
<dbReference type="CDD" id="cd02440">
    <property type="entry name" value="AdoMet_MTases"/>
    <property type="match status" value="1"/>
</dbReference>
<organism evidence="3 4">
    <name type="scientific">Francisella hispaniensis</name>
    <dbReference type="NCBI Taxonomy" id="622488"/>
    <lineage>
        <taxon>Bacteria</taxon>
        <taxon>Pseudomonadati</taxon>
        <taxon>Pseudomonadota</taxon>
        <taxon>Gammaproteobacteria</taxon>
        <taxon>Thiotrichales</taxon>
        <taxon>Francisellaceae</taxon>
        <taxon>Francisella</taxon>
    </lineage>
</organism>
<accession>F4BGJ2</accession>
<evidence type="ECO:0000313" key="4">
    <source>
        <dbReference type="Proteomes" id="UP000008303"/>
    </source>
</evidence>
<dbReference type="InterPro" id="IPR013216">
    <property type="entry name" value="Methyltransf_11"/>
</dbReference>
<dbReference type="Gene3D" id="3.40.50.150">
    <property type="entry name" value="Vaccinia Virus protein VP39"/>
    <property type="match status" value="1"/>
</dbReference>
<keyword evidence="1" id="KW-1133">Transmembrane helix</keyword>
<dbReference type="SUPFAM" id="SSF53335">
    <property type="entry name" value="S-adenosyl-L-methionine-dependent methyltransferases"/>
    <property type="match status" value="1"/>
</dbReference>
<dbReference type="GO" id="GO:0008757">
    <property type="term" value="F:S-adenosylmethionine-dependent methyltransferase activity"/>
    <property type="evidence" value="ECO:0007669"/>
    <property type="project" value="InterPro"/>
</dbReference>
<evidence type="ECO:0000259" key="2">
    <source>
        <dbReference type="Pfam" id="PF08241"/>
    </source>
</evidence>
<dbReference type="InterPro" id="IPR029063">
    <property type="entry name" value="SAM-dependent_MTases_sf"/>
</dbReference>
<dbReference type="Proteomes" id="UP000008303">
    <property type="component" value="Chromosome"/>
</dbReference>
<evidence type="ECO:0000313" key="3">
    <source>
        <dbReference type="EMBL" id="AEE26586.1"/>
    </source>
</evidence>
<dbReference type="AlphaFoldDB" id="F4BGJ2"/>
<dbReference type="PATRIC" id="fig|676032.3.peg.1291"/>